<accession>A0A343K190</accession>
<name>A0A343K190_9HEMI</name>
<dbReference type="EMBL" id="KX437737">
    <property type="protein sequence ID" value="ATC72998.1"/>
    <property type="molecule type" value="Genomic_DNA"/>
</dbReference>
<keyword evidence="2" id="KW-0496">Mitochondrion</keyword>
<keyword evidence="1" id="KW-0812">Transmembrane</keyword>
<evidence type="ECO:0000313" key="2">
    <source>
        <dbReference type="EMBL" id="ATC72998.1"/>
    </source>
</evidence>
<organism evidence="2">
    <name type="scientific">Empoasca sp. EMHAU_031203</name>
    <dbReference type="NCBI Taxonomy" id="2036854"/>
    <lineage>
        <taxon>Eukaryota</taxon>
        <taxon>Metazoa</taxon>
        <taxon>Ecdysozoa</taxon>
        <taxon>Arthropoda</taxon>
        <taxon>Hexapoda</taxon>
        <taxon>Insecta</taxon>
        <taxon>Pterygota</taxon>
        <taxon>Neoptera</taxon>
        <taxon>Paraneoptera</taxon>
        <taxon>Hemiptera</taxon>
        <taxon>Auchenorrhyncha</taxon>
        <taxon>Membracoidea</taxon>
        <taxon>Cicadellidae</taxon>
        <taxon>Typhlocybinae</taxon>
        <taxon>Empoascini</taxon>
        <taxon>Empoasca</taxon>
    </lineage>
</organism>
<evidence type="ECO:0000256" key="1">
    <source>
        <dbReference type="SAM" id="Phobius"/>
    </source>
</evidence>
<sequence>MPQMSPMWWTFLMIMFIIVLFILMMTIFFNLFIDIKTTLMKIKSKTSIWKW</sequence>
<dbReference type="AlphaFoldDB" id="A0A343K190"/>
<proteinExistence type="predicted"/>
<geneLocation type="mitochondrion" evidence="2"/>
<keyword evidence="1" id="KW-1133">Transmembrane helix</keyword>
<keyword evidence="1" id="KW-0472">Membrane</keyword>
<feature type="transmembrane region" description="Helical" evidence="1">
    <location>
        <begin position="6"/>
        <end position="33"/>
    </location>
</feature>
<reference evidence="2" key="1">
    <citation type="journal article" date="2017" name="Zool. J. Linn. Soc.">
        <title>Insufficient power of mitogenomic data in resolving the auchenorrhynchan monophyly.</title>
        <authorList>
            <person name="Song N."/>
            <person name="Cai W."/>
            <person name="Li H."/>
        </authorList>
    </citation>
    <scope>NUCLEOTIDE SEQUENCE</scope>
</reference>
<gene>
    <name evidence="2" type="primary">atp8</name>
</gene>
<protein>
    <submittedName>
        <fullName evidence="2">ATP synthase F0 subunit 8</fullName>
    </submittedName>
</protein>